<evidence type="ECO:0000313" key="8">
    <source>
        <dbReference type="Proteomes" id="UP001212841"/>
    </source>
</evidence>
<reference evidence="7" key="1">
    <citation type="submission" date="2020-05" db="EMBL/GenBank/DDBJ databases">
        <title>Phylogenomic resolution of chytrid fungi.</title>
        <authorList>
            <person name="Stajich J.E."/>
            <person name="Amses K."/>
            <person name="Simmons R."/>
            <person name="Seto K."/>
            <person name="Myers J."/>
            <person name="Bonds A."/>
            <person name="Quandt C.A."/>
            <person name="Barry K."/>
            <person name="Liu P."/>
            <person name="Grigoriev I."/>
            <person name="Longcore J.E."/>
            <person name="James T.Y."/>
        </authorList>
    </citation>
    <scope>NUCLEOTIDE SEQUENCE</scope>
    <source>
        <strain evidence="7">JEL0318</strain>
    </source>
</reference>
<evidence type="ECO:0000256" key="1">
    <source>
        <dbReference type="ARBA" id="ARBA00004123"/>
    </source>
</evidence>
<dbReference type="EMBL" id="JADGJD010001573">
    <property type="protein sequence ID" value="KAJ3040240.1"/>
    <property type="molecule type" value="Genomic_DNA"/>
</dbReference>
<comment type="subcellular location">
    <subcellularLocation>
        <location evidence="1">Nucleus</location>
    </subcellularLocation>
</comment>
<keyword evidence="8" id="KW-1185">Reference proteome</keyword>
<sequence length="402" mass="44657">MEVVHEPMATEPPPNPTPEADDDSDADADSNTELGSISGSESDSDLASDSDDDMSALSSEPEDDDDEEEEDDAPMEDVVADSQPVPATPAKRPSPEPLKLDISISRRMVNRPKTDPSPVAPEPPSRALSSKASLMPQSPISSPSPPPLSPTPSLPSSDSEEEEEEIPEPFVTPRKKSISGAPAAITKKDLIEKEPEPEVVLEETNEQENLRKEALQAIIQIERDFATFRDRMYHEKIADCDREAEAIANGTHPILVGQLEEMEQKKTERLRIAESRTKQLVLGYHAQFEASVYITHKDFISRRRALRHDLIERIQGKRWRMNKEKRVIDSLDRGETAIALIKLMCGDRAAVSKRRKVRKSELNDWKEIISKGGFPACSINGLNKNEVQEDFDSLGIVSRVAP</sequence>
<gene>
    <name evidence="7" type="primary">DEP1</name>
    <name evidence="7" type="ORF">HK097_002612</name>
</gene>
<feature type="region of interest" description="Disordered" evidence="6">
    <location>
        <begin position="1"/>
        <end position="186"/>
    </location>
</feature>
<evidence type="ECO:0000313" key="7">
    <source>
        <dbReference type="EMBL" id="KAJ3040240.1"/>
    </source>
</evidence>
<dbReference type="Gene3D" id="1.20.5.1500">
    <property type="match status" value="1"/>
</dbReference>
<evidence type="ECO:0000256" key="3">
    <source>
        <dbReference type="ARBA" id="ARBA00023015"/>
    </source>
</evidence>
<evidence type="ECO:0000256" key="4">
    <source>
        <dbReference type="ARBA" id="ARBA00023163"/>
    </source>
</evidence>
<evidence type="ECO:0000256" key="5">
    <source>
        <dbReference type="ARBA" id="ARBA00023242"/>
    </source>
</evidence>
<organism evidence="7 8">
    <name type="scientific">Rhizophlyctis rosea</name>
    <dbReference type="NCBI Taxonomy" id="64517"/>
    <lineage>
        <taxon>Eukaryota</taxon>
        <taxon>Fungi</taxon>
        <taxon>Fungi incertae sedis</taxon>
        <taxon>Chytridiomycota</taxon>
        <taxon>Chytridiomycota incertae sedis</taxon>
        <taxon>Chytridiomycetes</taxon>
        <taxon>Rhizophlyctidales</taxon>
        <taxon>Rhizophlyctidaceae</taxon>
        <taxon>Rhizophlyctis</taxon>
    </lineage>
</organism>
<dbReference type="InterPro" id="IPR013907">
    <property type="entry name" value="Sds3"/>
</dbReference>
<evidence type="ECO:0000256" key="6">
    <source>
        <dbReference type="SAM" id="MobiDB-lite"/>
    </source>
</evidence>
<dbReference type="Pfam" id="PF08598">
    <property type="entry name" value="Sds3"/>
    <property type="match status" value="1"/>
</dbReference>
<protein>
    <submittedName>
        <fullName evidence="7">Transcriptional regulatory protein</fullName>
    </submittedName>
</protein>
<feature type="compositionally biased region" description="Acidic residues" evidence="6">
    <location>
        <begin position="42"/>
        <end position="79"/>
    </location>
</feature>
<dbReference type="GO" id="GO:0010468">
    <property type="term" value="P:regulation of gene expression"/>
    <property type="evidence" value="ECO:0007669"/>
    <property type="project" value="UniProtKB-ARBA"/>
</dbReference>
<comment type="caution">
    <text evidence="7">The sequence shown here is derived from an EMBL/GenBank/DDBJ whole genome shotgun (WGS) entry which is preliminary data.</text>
</comment>
<feature type="non-terminal residue" evidence="7">
    <location>
        <position position="1"/>
    </location>
</feature>
<evidence type="ECO:0000256" key="2">
    <source>
        <dbReference type="ARBA" id="ARBA00022491"/>
    </source>
</evidence>
<feature type="compositionally biased region" description="Pro residues" evidence="6">
    <location>
        <begin position="142"/>
        <end position="153"/>
    </location>
</feature>
<keyword evidence="5" id="KW-0539">Nucleus</keyword>
<feature type="compositionally biased region" description="Acidic residues" evidence="6">
    <location>
        <begin position="19"/>
        <end position="30"/>
    </location>
</feature>
<keyword evidence="4" id="KW-0804">Transcription</keyword>
<accession>A0AAD5WYB5</accession>
<keyword evidence="3" id="KW-0805">Transcription regulation</keyword>
<feature type="compositionally biased region" description="Polar residues" evidence="6">
    <location>
        <begin position="127"/>
        <end position="136"/>
    </location>
</feature>
<dbReference type="SMART" id="SM01401">
    <property type="entry name" value="Sds3"/>
    <property type="match status" value="1"/>
</dbReference>
<keyword evidence="2" id="KW-0678">Repressor</keyword>
<feature type="compositionally biased region" description="Acidic residues" evidence="6">
    <location>
        <begin position="158"/>
        <end position="167"/>
    </location>
</feature>
<name>A0AAD5WYB5_9FUNG</name>
<dbReference type="AlphaFoldDB" id="A0AAD5WYB5"/>
<dbReference type="PANTHER" id="PTHR21964">
    <property type="entry name" value="BREAST CANCER METASTASIS-SUPPRESSOR 1"/>
    <property type="match status" value="1"/>
</dbReference>
<dbReference type="Proteomes" id="UP001212841">
    <property type="component" value="Unassembled WGS sequence"/>
</dbReference>
<proteinExistence type="predicted"/>
<dbReference type="GO" id="GO:0005654">
    <property type="term" value="C:nucleoplasm"/>
    <property type="evidence" value="ECO:0007669"/>
    <property type="project" value="UniProtKB-ARBA"/>
</dbReference>